<evidence type="ECO:0000313" key="3">
    <source>
        <dbReference type="Proteomes" id="UP000319848"/>
    </source>
</evidence>
<accession>V6RYT8</accession>
<dbReference type="InterPro" id="IPR038475">
    <property type="entry name" value="RecG_C_sf"/>
</dbReference>
<dbReference type="STRING" id="1341154.FCR2A7T_26000"/>
<dbReference type="Pfam" id="PF04326">
    <property type="entry name" value="SLFN_AlbA_2"/>
    <property type="match status" value="1"/>
</dbReference>
<keyword evidence="2" id="KW-0547">Nucleotide-binding</keyword>
<dbReference type="RefSeq" id="WP_023571693.1">
    <property type="nucleotide sequence ID" value="NZ_AVBI01000019.1"/>
</dbReference>
<proteinExistence type="predicted"/>
<sequence length="606" mass="68812">MQSIAEILEYLNSTDECTTIEAKRGTAIDMSVMETICAFANEPGLGGGIIVLGVTRDESSLFPSYTIEGIDNPDKLQLDLASQTATLFNQPVRPEIEVEMLPNKKIVVKIQINELPDGQKPLYFKKNGLPQGAYRRIGSSDQRCTEDDLFVFYNKEDSLDSTIVNDTSIEDISEEAISLYRTLRAKVNEYAEELNYSDKDLLRSLGCIKQDKGDWKLTYTGLLVFGNRMALRRLLPMVRVDYIRVPGNEWVEDPENRFTTIDMRGPLIQLVQRVFSAIADDLPKGFLLGEGEIQASNIGLPSKVLREALVNAFIHRTYRENQPIQIIRYGNRLEIKNPGFSLKPEEQLGEPGSKNRNPFIASIFHETNLAETKGSGIRTMRTLMEKSSLAPPTFESDHSANLFTTRLLLHHFLNETDLQWLDTLKEYELNESQKKCLIFLREAGAIDNPTYRQLNACDILRASNELRALRDKDLIVQKGKGRATYYIAGPALNTKVEELNTEPLALNTEPLALNTEPQSLIQELPSVLRDKIQVLGSRENDSSKIENIIYELCQFKSYSVKQVAVILNRKENYVYRNYINPMREAGRLQYTIPDMPNHPEQAYKSI</sequence>
<dbReference type="InterPro" id="IPR038461">
    <property type="entry name" value="Schlafen_AlbA_2_dom_sf"/>
</dbReference>
<reference evidence="2 3" key="1">
    <citation type="journal article" date="2015" name="Stand. Genomic Sci.">
        <title>Genomic Encyclopedia of Bacterial and Archaeal Type Strains, Phase III: the genomes of soil and plant-associated and newly described type strains.</title>
        <authorList>
            <person name="Whitman W.B."/>
            <person name="Woyke T."/>
            <person name="Klenk H.P."/>
            <person name="Zhou Y."/>
            <person name="Lilburn T.G."/>
            <person name="Beck B.J."/>
            <person name="De Vos P."/>
            <person name="Vandamme P."/>
            <person name="Eisen J.A."/>
            <person name="Garrity G."/>
            <person name="Hugenholtz P."/>
            <person name="Kyrpides N.C."/>
        </authorList>
    </citation>
    <scope>NUCLEOTIDE SEQUENCE [LARGE SCALE GENOMIC DNA]</scope>
    <source>
        <strain evidence="2 3">CGMCC 1.7270</strain>
    </source>
</reference>
<feature type="domain" description="Schlafen AlbA-2" evidence="1">
    <location>
        <begin position="16"/>
        <end position="144"/>
    </location>
</feature>
<dbReference type="GO" id="GO:0004386">
    <property type="term" value="F:helicase activity"/>
    <property type="evidence" value="ECO:0007669"/>
    <property type="project" value="UniProtKB-KW"/>
</dbReference>
<keyword evidence="2" id="KW-0067">ATP-binding</keyword>
<dbReference type="EMBL" id="VLKQ01000001">
    <property type="protein sequence ID" value="TWI15152.1"/>
    <property type="molecule type" value="Genomic_DNA"/>
</dbReference>
<keyword evidence="2" id="KW-0378">Hydrolase</keyword>
<dbReference type="Gene3D" id="3.30.565.60">
    <property type="match status" value="1"/>
</dbReference>
<evidence type="ECO:0000259" key="1">
    <source>
        <dbReference type="Pfam" id="PF04326"/>
    </source>
</evidence>
<gene>
    <name evidence="2" type="ORF">IP98_00140</name>
</gene>
<keyword evidence="2" id="KW-0347">Helicase</keyword>
<organism evidence="2 3">
    <name type="scientific">Flavobacterium cauense R2A-7</name>
    <dbReference type="NCBI Taxonomy" id="1341154"/>
    <lineage>
        <taxon>Bacteria</taxon>
        <taxon>Pseudomonadati</taxon>
        <taxon>Bacteroidota</taxon>
        <taxon>Flavobacteriia</taxon>
        <taxon>Flavobacteriales</taxon>
        <taxon>Flavobacteriaceae</taxon>
        <taxon>Flavobacterium</taxon>
    </lineage>
</organism>
<name>V6RYT8_9FLAO</name>
<dbReference type="PANTHER" id="PTHR30595">
    <property type="entry name" value="GLPR-RELATED TRANSCRIPTIONAL REPRESSOR"/>
    <property type="match status" value="1"/>
</dbReference>
<dbReference type="AlphaFoldDB" id="V6RYT8"/>
<comment type="caution">
    <text evidence="2">The sequence shown here is derived from an EMBL/GenBank/DDBJ whole genome shotgun (WGS) entry which is preliminary data.</text>
</comment>
<dbReference type="OrthoDB" id="9807907at2"/>
<protein>
    <submittedName>
        <fullName evidence="2">ATP-dependent DNA helicase RecG</fullName>
    </submittedName>
</protein>
<dbReference type="InterPro" id="IPR007421">
    <property type="entry name" value="Schlafen_AlbA_2_dom"/>
</dbReference>
<keyword evidence="3" id="KW-1185">Reference proteome</keyword>
<dbReference type="Proteomes" id="UP000319848">
    <property type="component" value="Unassembled WGS sequence"/>
</dbReference>
<dbReference type="PANTHER" id="PTHR30595:SF6">
    <property type="entry name" value="SCHLAFEN ALBA-2 DOMAIN-CONTAINING PROTEIN"/>
    <property type="match status" value="1"/>
</dbReference>
<dbReference type="Pfam" id="PF13749">
    <property type="entry name" value="HATPase_c_4"/>
    <property type="match status" value="1"/>
</dbReference>
<evidence type="ECO:0000313" key="2">
    <source>
        <dbReference type="EMBL" id="TWI15152.1"/>
    </source>
</evidence>
<dbReference type="Gene3D" id="3.30.950.30">
    <property type="entry name" value="Schlafen, AAA domain"/>
    <property type="match status" value="1"/>
</dbReference>